<accession>A0AAE6FSS3</accession>
<feature type="transmembrane region" description="Helical" evidence="1">
    <location>
        <begin position="89"/>
        <end position="108"/>
    </location>
</feature>
<proteinExistence type="predicted"/>
<dbReference type="InterPro" id="IPR036147">
    <property type="entry name" value="Anti-sigma_E_RseA_N_sf"/>
</dbReference>
<dbReference type="EMBL" id="CP040986">
    <property type="protein sequence ID" value="QDD13299.1"/>
    <property type="molecule type" value="Genomic_DNA"/>
</dbReference>
<protein>
    <recommendedName>
        <fullName evidence="2">Anti sigma-E protein RseA N-terminal domain-containing protein</fullName>
    </recommendedName>
</protein>
<dbReference type="AlphaFoldDB" id="A0AAE6FSS3"/>
<name>A0AAE6FSS3_9PROT</name>
<evidence type="ECO:0000256" key="1">
    <source>
        <dbReference type="SAM" id="Phobius"/>
    </source>
</evidence>
<keyword evidence="1" id="KW-0472">Membrane</keyword>
<dbReference type="GO" id="GO:0016989">
    <property type="term" value="F:sigma factor antagonist activity"/>
    <property type="evidence" value="ECO:0007669"/>
    <property type="project" value="InterPro"/>
</dbReference>
<evidence type="ECO:0000259" key="2">
    <source>
        <dbReference type="Pfam" id="PF03872"/>
    </source>
</evidence>
<dbReference type="PANTHER" id="PTHR38104:SF1">
    <property type="entry name" value="ANTI-SIGMA-E FACTOR RSEA"/>
    <property type="match status" value="1"/>
</dbReference>
<dbReference type="CDD" id="cd16328">
    <property type="entry name" value="RseA_N"/>
    <property type="match status" value="1"/>
</dbReference>
<dbReference type="InterPro" id="IPR052383">
    <property type="entry name" value="Anti-sigma-E_RseA-like"/>
</dbReference>
<dbReference type="KEGG" id="mrk:FIT61_02285"/>
<evidence type="ECO:0000313" key="4">
    <source>
        <dbReference type="Proteomes" id="UP000312102"/>
    </source>
</evidence>
<keyword evidence="1" id="KW-1133">Transmembrane helix</keyword>
<gene>
    <name evidence="3" type="ORF">FIT61_02285</name>
</gene>
<dbReference type="Gene3D" id="1.10.10.880">
    <property type="entry name" value="Anti sigma-E protein RseA, N-terminal domain"/>
    <property type="match status" value="1"/>
</dbReference>
<dbReference type="InterPro" id="IPR005572">
    <property type="entry name" value="Anti-sigma_E_RseA_N"/>
</dbReference>
<dbReference type="PANTHER" id="PTHR38104">
    <property type="match status" value="1"/>
</dbReference>
<dbReference type="SUPFAM" id="SSF89069">
    <property type="entry name" value="N-terminal, cytoplasmic domain of anti-sigmaE factor RseA"/>
    <property type="match status" value="1"/>
</dbReference>
<keyword evidence="1" id="KW-0812">Transmembrane</keyword>
<dbReference type="Pfam" id="PF03872">
    <property type="entry name" value="RseA_N"/>
    <property type="match status" value="1"/>
</dbReference>
<dbReference type="Proteomes" id="UP000312102">
    <property type="component" value="Chromosome"/>
</dbReference>
<evidence type="ECO:0000313" key="3">
    <source>
        <dbReference type="EMBL" id="QDD13299.1"/>
    </source>
</evidence>
<organism evidence="3 4">
    <name type="scientific">Candidatus Methylopumilus rimovensis</name>
    <dbReference type="NCBI Taxonomy" id="2588535"/>
    <lineage>
        <taxon>Bacteria</taxon>
        <taxon>Pseudomonadati</taxon>
        <taxon>Pseudomonadota</taxon>
        <taxon>Betaproteobacteria</taxon>
        <taxon>Nitrosomonadales</taxon>
        <taxon>Methylophilaceae</taxon>
        <taxon>Candidatus Methylopumilus</taxon>
    </lineage>
</organism>
<dbReference type="RefSeq" id="WP_139873230.1">
    <property type="nucleotide sequence ID" value="NZ_CP040985.1"/>
</dbReference>
<reference evidence="3 4" key="1">
    <citation type="journal article" date="2019" name="ISME J.">
        <title>Evolution in action: habitat transition from sediment to the pelagial leads to genome streamlining in Methylophilaceae.</title>
        <authorList>
            <person name="Salcher M."/>
            <person name="Schaefle D."/>
            <person name="Kaspar M."/>
            <person name="Neuenschwander S.M."/>
            <person name="Ghai R."/>
        </authorList>
    </citation>
    <scope>NUCLEOTIDE SEQUENCE [LARGE SCALE GENOMIC DNA]</scope>
    <source>
        <strain evidence="3 4">MMS-RI-1</strain>
    </source>
</reference>
<keyword evidence="4" id="KW-1185">Reference proteome</keyword>
<feature type="domain" description="Anti sigma-E protein RseA N-terminal" evidence="2">
    <location>
        <begin position="2"/>
        <end position="73"/>
    </location>
</feature>
<sequence length="152" mass="17227">MKEKISTLLDDELDIKSSSHTVSEIIKDKRLRERFEAYQLIRDAMKNELSDATLSSQSILDAIDKEPIQIQFNNHKKLSDVMAIASPDWMSWRIAASFIAVLFVGAMITMNPLRMNTSNAVEIAQDIPNEYIEAHQMLAPTNVALYVETQAK</sequence>